<evidence type="ECO:0000256" key="5">
    <source>
        <dbReference type="SAM" id="Phobius"/>
    </source>
</evidence>
<sequence length="326" mass="34975">MSLLLFIAGMVLLIAGSNWLVDGASSLARRFNISDLVIGLTIVAFGTSSPELIVNLFASFNGNTDIAIGNVVGSNIFNTLVILGLTAIVTPIAVKSTTVWKEIPFSILAVIAMAFMANDIFIDGNSKDMISRNDGFILLCFFSIFMAYTFALAKSSGPLKEVTAVEMNFFKAIVFILAGLAGLFFGGKFMVEGAVDIARFLGVSEAVIGLTVVAAGTSMPELATSVVAAIKKKSDIAIGNVVGSNIFNIFFVLGISASIRPIPLARDNSSNFDMIFLIIMSLLLLIFVFFGKEKKISRLEGTVFFLAFVAYTLVLILDTDKSFPFR</sequence>
<comment type="caution">
    <text evidence="7">The sequence shown here is derived from an EMBL/GenBank/DDBJ whole genome shotgun (WGS) entry which is preliminary data.</text>
</comment>
<feature type="domain" description="Sodium/calcium exchanger membrane region" evidence="6">
    <location>
        <begin position="2"/>
        <end position="150"/>
    </location>
</feature>
<dbReference type="InterPro" id="IPR004837">
    <property type="entry name" value="NaCa_Exmemb"/>
</dbReference>
<reference evidence="7" key="1">
    <citation type="submission" date="2019-08" db="EMBL/GenBank/DDBJ databases">
        <authorList>
            <person name="Kucharzyk K."/>
            <person name="Murdoch R.W."/>
            <person name="Higgins S."/>
            <person name="Loffler F."/>
        </authorList>
    </citation>
    <scope>NUCLEOTIDE SEQUENCE</scope>
</reference>
<keyword evidence="2 5" id="KW-0812">Transmembrane</keyword>
<dbReference type="NCBIfam" id="TIGR00367">
    <property type="entry name" value="calcium/sodium antiporter"/>
    <property type="match status" value="1"/>
</dbReference>
<accession>A0A644UAF1</accession>
<evidence type="ECO:0000256" key="3">
    <source>
        <dbReference type="ARBA" id="ARBA00022989"/>
    </source>
</evidence>
<evidence type="ECO:0000256" key="4">
    <source>
        <dbReference type="ARBA" id="ARBA00023136"/>
    </source>
</evidence>
<dbReference type="PANTHER" id="PTHR10846">
    <property type="entry name" value="SODIUM/POTASSIUM/CALCIUM EXCHANGER"/>
    <property type="match status" value="1"/>
</dbReference>
<dbReference type="InterPro" id="IPR004481">
    <property type="entry name" value="K/Na/Ca-exchanger"/>
</dbReference>
<proteinExistence type="predicted"/>
<feature type="transmembrane region" description="Helical" evidence="5">
    <location>
        <begin position="236"/>
        <end position="259"/>
    </location>
</feature>
<dbReference type="EMBL" id="VSSQ01000093">
    <property type="protein sequence ID" value="MPL75956.1"/>
    <property type="molecule type" value="Genomic_DNA"/>
</dbReference>
<dbReference type="GO" id="GO:0005262">
    <property type="term" value="F:calcium channel activity"/>
    <property type="evidence" value="ECO:0007669"/>
    <property type="project" value="TreeGrafter"/>
</dbReference>
<dbReference type="PANTHER" id="PTHR10846:SF8">
    <property type="entry name" value="INNER MEMBRANE PROTEIN YRBG"/>
    <property type="match status" value="1"/>
</dbReference>
<evidence type="ECO:0000259" key="6">
    <source>
        <dbReference type="Pfam" id="PF01699"/>
    </source>
</evidence>
<evidence type="ECO:0000313" key="7">
    <source>
        <dbReference type="EMBL" id="MPL75956.1"/>
    </source>
</evidence>
<dbReference type="GO" id="GO:0006874">
    <property type="term" value="P:intracellular calcium ion homeostasis"/>
    <property type="evidence" value="ECO:0007669"/>
    <property type="project" value="TreeGrafter"/>
</dbReference>
<feature type="transmembrane region" description="Helical" evidence="5">
    <location>
        <begin position="66"/>
        <end position="93"/>
    </location>
</feature>
<dbReference type="Pfam" id="PF01699">
    <property type="entry name" value="Na_Ca_ex"/>
    <property type="match status" value="2"/>
</dbReference>
<gene>
    <name evidence="7" type="primary">yrbG_4</name>
    <name evidence="7" type="ORF">SDC9_21799</name>
</gene>
<feature type="transmembrane region" description="Helical" evidence="5">
    <location>
        <begin position="105"/>
        <end position="122"/>
    </location>
</feature>
<keyword evidence="3 5" id="KW-1133">Transmembrane helix</keyword>
<feature type="transmembrane region" description="Helical" evidence="5">
    <location>
        <begin position="296"/>
        <end position="317"/>
    </location>
</feature>
<feature type="transmembrane region" description="Helical" evidence="5">
    <location>
        <begin position="165"/>
        <end position="185"/>
    </location>
</feature>
<feature type="transmembrane region" description="Helical" evidence="5">
    <location>
        <begin position="33"/>
        <end position="54"/>
    </location>
</feature>
<dbReference type="InterPro" id="IPR044880">
    <property type="entry name" value="NCX_ion-bd_dom_sf"/>
</dbReference>
<dbReference type="GO" id="GO:0008273">
    <property type="term" value="F:calcium, potassium:sodium antiporter activity"/>
    <property type="evidence" value="ECO:0007669"/>
    <property type="project" value="TreeGrafter"/>
</dbReference>
<organism evidence="7">
    <name type="scientific">bioreactor metagenome</name>
    <dbReference type="NCBI Taxonomy" id="1076179"/>
    <lineage>
        <taxon>unclassified sequences</taxon>
        <taxon>metagenomes</taxon>
        <taxon>ecological metagenomes</taxon>
    </lineage>
</organism>
<evidence type="ECO:0000256" key="1">
    <source>
        <dbReference type="ARBA" id="ARBA00004141"/>
    </source>
</evidence>
<comment type="subcellular location">
    <subcellularLocation>
        <location evidence="1">Membrane</location>
        <topology evidence="1">Multi-pass membrane protein</topology>
    </subcellularLocation>
</comment>
<feature type="domain" description="Sodium/calcium exchanger membrane region" evidence="6">
    <location>
        <begin position="172"/>
        <end position="316"/>
    </location>
</feature>
<feature type="transmembrane region" description="Helical" evidence="5">
    <location>
        <begin position="134"/>
        <end position="153"/>
    </location>
</feature>
<dbReference type="AlphaFoldDB" id="A0A644UAF1"/>
<dbReference type="GO" id="GO:0005886">
    <property type="term" value="C:plasma membrane"/>
    <property type="evidence" value="ECO:0007669"/>
    <property type="project" value="TreeGrafter"/>
</dbReference>
<feature type="transmembrane region" description="Helical" evidence="5">
    <location>
        <begin position="271"/>
        <end position="290"/>
    </location>
</feature>
<keyword evidence="4 5" id="KW-0472">Membrane</keyword>
<protein>
    <submittedName>
        <fullName evidence="7">Inner membrane protein YrbG</fullName>
    </submittedName>
</protein>
<dbReference type="Gene3D" id="1.20.1420.30">
    <property type="entry name" value="NCX, central ion-binding region"/>
    <property type="match status" value="1"/>
</dbReference>
<evidence type="ECO:0000256" key="2">
    <source>
        <dbReference type="ARBA" id="ARBA00022692"/>
    </source>
</evidence>
<name>A0A644UAF1_9ZZZZ</name>